<dbReference type="Pfam" id="PF00805">
    <property type="entry name" value="Pentapeptide"/>
    <property type="match status" value="4"/>
</dbReference>
<evidence type="ECO:0000313" key="2">
    <source>
        <dbReference type="EMBL" id="XBP71784.1"/>
    </source>
</evidence>
<dbReference type="PANTHER" id="PTHR14136:SF17">
    <property type="entry name" value="BTB_POZ DOMAIN-CONTAINING PROTEIN KCTD9"/>
    <property type="match status" value="1"/>
</dbReference>
<protein>
    <submittedName>
        <fullName evidence="2">Pentapeptide repeat-containing protein</fullName>
    </submittedName>
</protein>
<dbReference type="AlphaFoldDB" id="A0AAU7LW01"/>
<keyword evidence="1" id="KW-0732">Signal</keyword>
<sequence>MTRSAAGFMLMVCLVLASSCGGGSDASAPAPAEADPVHTASTAVARINATQGVLELPLLQSGDALYADVRIRFSLDGSFELLSWRPVTSAFAPVDADLQPPVALADLQRSSQALKLNIRRLHMDAQVYEAVTVALENGRWRYPQPLLPATALTSKDLRANPALFARDDHLVVMESSPGRSEEFPLRLETRRYRFCMDPQDEGADSVALLDASGASLLTVQAGGPCATIQAEQGLYRIRQRYGGTGASRTMFMRRQPAGQPVLTQPPGSQPPLKDAGVEEYWGILASFIDPTTQKASSSGFLGLSGWRPGGPEFPDIQGCVGYIHASVQSLKANNTNSYSASTLLDGLNFFKRINDSQGNPTQLGAPLSCNGGLVGLEASPTLAVALIASGDVLRLTGAIQIDSFSTATNAFILKSVRDGFASQAMGFPYGVNGIVPNRPEELGVLVTLTPDQIAQYQPEYRTVLRYRPGGFAGNSLPAQGQVALFNTRDCSGAAMVVDHYDLPGIMPGGPLGNFDGSLKLGTLTTATVYSAMSQQGEQQHLNRSGCIAAGWGSAGWKAASLAIDVATLEMVLSDKKCEQCNLSGIDLTGRSMPDVKLYGANLNNAHLAGSDLSGADLRYASLQGAQLPNANLDAANLCAANLNAAPSSAGSSNVAANLTGAYLRNASLYGGNMAGANFSNASFYSTSQTACQPSDCSVYQKPVCANAYGAKLDSAKFSSAYLVGVDMSNVAGSAADFSNAVLNGASFRNATLTPDFNGTPANFSNAFLQGADFTGANLVNPIFTNAYADTNPDGDCMQFELGASYTSFPGFAVAVPAPPPDRTVCVKSAPVQTCVQFTYNKPTLGLVLDPPATPLSQARPKNTSCFAEAPLCGDPFIGVGPNTCWSP</sequence>
<dbReference type="EMBL" id="CP157675">
    <property type="protein sequence ID" value="XBP71784.1"/>
    <property type="molecule type" value="Genomic_DNA"/>
</dbReference>
<gene>
    <name evidence="2" type="ORF">ABLV49_08325</name>
</gene>
<dbReference type="SUPFAM" id="SSF141571">
    <property type="entry name" value="Pentapeptide repeat-like"/>
    <property type="match status" value="2"/>
</dbReference>
<dbReference type="RefSeq" id="WP_349281138.1">
    <property type="nucleotide sequence ID" value="NZ_CBCSCU010000004.1"/>
</dbReference>
<dbReference type="PROSITE" id="PS51257">
    <property type="entry name" value="PROKAR_LIPOPROTEIN"/>
    <property type="match status" value="1"/>
</dbReference>
<dbReference type="PANTHER" id="PTHR14136">
    <property type="entry name" value="BTB_POZ DOMAIN-CONTAINING PROTEIN KCTD9"/>
    <property type="match status" value="1"/>
</dbReference>
<reference evidence="2" key="1">
    <citation type="submission" date="2024-05" db="EMBL/GenBank/DDBJ databases">
        <authorList>
            <person name="Bunk B."/>
            <person name="Swiderski J."/>
            <person name="Sproer C."/>
            <person name="Thiel V."/>
        </authorList>
    </citation>
    <scope>NUCLEOTIDE SEQUENCE</scope>
    <source>
        <strain evidence="2">DSM 17735</strain>
    </source>
</reference>
<dbReference type="InterPro" id="IPR051082">
    <property type="entry name" value="Pentapeptide-BTB/POZ_domain"/>
</dbReference>
<organism evidence="2">
    <name type="scientific">Polaromonas hydrogenivorans</name>
    <dbReference type="NCBI Taxonomy" id="335476"/>
    <lineage>
        <taxon>Bacteria</taxon>
        <taxon>Pseudomonadati</taxon>
        <taxon>Pseudomonadota</taxon>
        <taxon>Betaproteobacteria</taxon>
        <taxon>Burkholderiales</taxon>
        <taxon>Comamonadaceae</taxon>
        <taxon>Polaromonas</taxon>
    </lineage>
</organism>
<dbReference type="InterPro" id="IPR001646">
    <property type="entry name" value="5peptide_repeat"/>
</dbReference>
<name>A0AAU7LW01_9BURK</name>
<evidence type="ECO:0000256" key="1">
    <source>
        <dbReference type="SAM" id="SignalP"/>
    </source>
</evidence>
<accession>A0AAU7LW01</accession>
<feature type="signal peptide" evidence="1">
    <location>
        <begin position="1"/>
        <end position="17"/>
    </location>
</feature>
<dbReference type="Gene3D" id="2.160.20.80">
    <property type="entry name" value="E3 ubiquitin-protein ligase SopA"/>
    <property type="match status" value="2"/>
</dbReference>
<feature type="chain" id="PRO_5043661084" evidence="1">
    <location>
        <begin position="18"/>
        <end position="887"/>
    </location>
</feature>
<proteinExistence type="predicted"/>